<dbReference type="RefSeq" id="WP_345252840.1">
    <property type="nucleotide sequence ID" value="NZ_BAABGY010000001.1"/>
</dbReference>
<dbReference type="EMBL" id="BAABGY010000001">
    <property type="protein sequence ID" value="GAA4318732.1"/>
    <property type="molecule type" value="Genomic_DNA"/>
</dbReference>
<name>A0ABP8G7D1_9BACT</name>
<accession>A0ABP8G7D1</accession>
<evidence type="ECO:0000313" key="2">
    <source>
        <dbReference type="Proteomes" id="UP001501725"/>
    </source>
</evidence>
<protein>
    <submittedName>
        <fullName evidence="1">Uncharacterized protein</fullName>
    </submittedName>
</protein>
<comment type="caution">
    <text evidence="1">The sequence shown here is derived from an EMBL/GenBank/DDBJ whole genome shotgun (WGS) entry which is preliminary data.</text>
</comment>
<dbReference type="Proteomes" id="UP001501725">
    <property type="component" value="Unassembled WGS sequence"/>
</dbReference>
<organism evidence="1 2">
    <name type="scientific">Flaviaesturariibacter amylovorans</name>
    <dbReference type="NCBI Taxonomy" id="1084520"/>
    <lineage>
        <taxon>Bacteria</taxon>
        <taxon>Pseudomonadati</taxon>
        <taxon>Bacteroidota</taxon>
        <taxon>Chitinophagia</taxon>
        <taxon>Chitinophagales</taxon>
        <taxon>Chitinophagaceae</taxon>
        <taxon>Flaviaestuariibacter</taxon>
    </lineage>
</organism>
<gene>
    <name evidence="1" type="ORF">GCM10023184_03120</name>
</gene>
<evidence type="ECO:0000313" key="1">
    <source>
        <dbReference type="EMBL" id="GAA4318732.1"/>
    </source>
</evidence>
<proteinExistence type="predicted"/>
<reference evidence="2" key="1">
    <citation type="journal article" date="2019" name="Int. J. Syst. Evol. Microbiol.">
        <title>The Global Catalogue of Microorganisms (GCM) 10K type strain sequencing project: providing services to taxonomists for standard genome sequencing and annotation.</title>
        <authorList>
            <consortium name="The Broad Institute Genomics Platform"/>
            <consortium name="The Broad Institute Genome Sequencing Center for Infectious Disease"/>
            <person name="Wu L."/>
            <person name="Ma J."/>
        </authorList>
    </citation>
    <scope>NUCLEOTIDE SEQUENCE [LARGE SCALE GENOMIC DNA]</scope>
    <source>
        <strain evidence="2">JCM 17919</strain>
    </source>
</reference>
<sequence length="121" mass="13903">MRTIAQPVFKPEISFAVEAVEERATIVHCTMTEFTAARIWPSTFLIQEDGVRKGLLQAYGITAYPNWKWLLPGETFTLVFEGLDKHCLLFDLLEEIPEPGGFHIANIERNKSDVYRLFIDE</sequence>
<keyword evidence="2" id="KW-1185">Reference proteome</keyword>